<dbReference type="InterPro" id="IPR023393">
    <property type="entry name" value="START-like_dom_sf"/>
</dbReference>
<keyword evidence="4" id="KW-1185">Reference proteome</keyword>
<proteinExistence type="inferred from homology"/>
<feature type="domain" description="HTH arsR-type" evidence="2">
    <location>
        <begin position="1"/>
        <end position="88"/>
    </location>
</feature>
<dbReference type="PRINTS" id="PR00778">
    <property type="entry name" value="HTHARSR"/>
</dbReference>
<evidence type="ECO:0000259" key="2">
    <source>
        <dbReference type="PROSITE" id="PS50987"/>
    </source>
</evidence>
<dbReference type="Gene3D" id="1.10.10.10">
    <property type="entry name" value="Winged helix-like DNA-binding domain superfamily/Winged helix DNA-binding domain"/>
    <property type="match status" value="1"/>
</dbReference>
<dbReference type="InterPro" id="IPR036388">
    <property type="entry name" value="WH-like_DNA-bd_sf"/>
</dbReference>
<evidence type="ECO:0000313" key="4">
    <source>
        <dbReference type="Proteomes" id="UP000436522"/>
    </source>
</evidence>
<name>A0A640VT77_9RHOB</name>
<accession>A0A640VT77</accession>
<comment type="similarity">
    <text evidence="1">Belongs to the AHA1 family.</text>
</comment>
<dbReference type="Gene3D" id="3.30.530.20">
    <property type="match status" value="1"/>
</dbReference>
<dbReference type="Pfam" id="PF12840">
    <property type="entry name" value="HTH_20"/>
    <property type="match status" value="1"/>
</dbReference>
<dbReference type="GO" id="GO:0003700">
    <property type="term" value="F:DNA-binding transcription factor activity"/>
    <property type="evidence" value="ECO:0007669"/>
    <property type="project" value="InterPro"/>
</dbReference>
<organism evidence="3 4">
    <name type="scientific">Roseobacter cerasinus</name>
    <dbReference type="NCBI Taxonomy" id="2602289"/>
    <lineage>
        <taxon>Bacteria</taxon>
        <taxon>Pseudomonadati</taxon>
        <taxon>Pseudomonadota</taxon>
        <taxon>Alphaproteobacteria</taxon>
        <taxon>Rhodobacterales</taxon>
        <taxon>Roseobacteraceae</taxon>
        <taxon>Roseobacter</taxon>
    </lineage>
</organism>
<evidence type="ECO:0000313" key="3">
    <source>
        <dbReference type="EMBL" id="GFE51413.1"/>
    </source>
</evidence>
<dbReference type="InterPro" id="IPR013538">
    <property type="entry name" value="ASHA1/2-like_C"/>
</dbReference>
<dbReference type="PROSITE" id="PS50987">
    <property type="entry name" value="HTH_ARSR_2"/>
    <property type="match status" value="1"/>
</dbReference>
<dbReference type="InterPro" id="IPR001845">
    <property type="entry name" value="HTH_ArsR_DNA-bd_dom"/>
</dbReference>
<reference evidence="3 4" key="1">
    <citation type="submission" date="2019-12" db="EMBL/GenBank/DDBJ databases">
        <title>Roseobacter cerasinus sp. nov., isolated from seawater around aquaculture.</title>
        <authorList>
            <person name="Muramatsu S."/>
            <person name="Takabe Y."/>
            <person name="Mori K."/>
            <person name="Takaichi S."/>
            <person name="Hanada S."/>
        </authorList>
    </citation>
    <scope>NUCLEOTIDE SEQUENCE [LARGE SCALE GENOMIC DNA]</scope>
    <source>
        <strain evidence="3 4">AI77</strain>
    </source>
</reference>
<dbReference type="SUPFAM" id="SSF55961">
    <property type="entry name" value="Bet v1-like"/>
    <property type="match status" value="1"/>
</dbReference>
<gene>
    <name evidence="3" type="ORF">So717_31660</name>
</gene>
<dbReference type="Proteomes" id="UP000436522">
    <property type="component" value="Unassembled WGS sequence"/>
</dbReference>
<dbReference type="OrthoDB" id="9815653at2"/>
<dbReference type="Pfam" id="PF08327">
    <property type="entry name" value="AHSA1"/>
    <property type="match status" value="1"/>
</dbReference>
<dbReference type="RefSeq" id="WP_159979102.1">
    <property type="nucleotide sequence ID" value="NZ_BLIV01000006.1"/>
</dbReference>
<dbReference type="SUPFAM" id="SSF46785">
    <property type="entry name" value="Winged helix' DNA-binding domain"/>
    <property type="match status" value="1"/>
</dbReference>
<dbReference type="InterPro" id="IPR011991">
    <property type="entry name" value="ArsR-like_HTH"/>
</dbReference>
<sequence>MDSLFKALADPTRRALLDSLRAKPGQSLSELQGQLEMSRFGVMKHLGVLEEAKLIVTHKKGRFKYHYLNALPLQEAIDRWVEPLLEQPAARAVINLKTQLEGTSKMSKPDFMMQTYIHCTQDALWRALTDPEANAAYNFVAGSCVREGNKLILKFEDGSPMLILTETKLTPKTRIESTFEPHWAGPNVPLEHSRFIYLIEPQGENCMLTVEHYDIPAGQEGVAEGWHRTIAGLKTWLETGQSVRFAHGEMAG</sequence>
<dbReference type="PANTHER" id="PTHR38600">
    <property type="entry name" value="TRANSCRIPTIONAL REGULATORY PROTEIN"/>
    <property type="match status" value="1"/>
</dbReference>
<comment type="caution">
    <text evidence="3">The sequence shown here is derived from an EMBL/GenBank/DDBJ whole genome shotgun (WGS) entry which is preliminary data.</text>
</comment>
<dbReference type="EMBL" id="BLIV01000006">
    <property type="protein sequence ID" value="GFE51413.1"/>
    <property type="molecule type" value="Genomic_DNA"/>
</dbReference>
<evidence type="ECO:0000256" key="1">
    <source>
        <dbReference type="ARBA" id="ARBA00006817"/>
    </source>
</evidence>
<dbReference type="CDD" id="cd00090">
    <property type="entry name" value="HTH_ARSR"/>
    <property type="match status" value="1"/>
</dbReference>
<dbReference type="SMART" id="SM00418">
    <property type="entry name" value="HTH_ARSR"/>
    <property type="match status" value="1"/>
</dbReference>
<dbReference type="InterPro" id="IPR036390">
    <property type="entry name" value="WH_DNA-bd_sf"/>
</dbReference>
<protein>
    <submittedName>
        <fullName evidence="3">Putative transcriptional regulator, ArsR family protein</fullName>
    </submittedName>
</protein>
<dbReference type="PANTHER" id="PTHR38600:SF1">
    <property type="entry name" value="TRANSCRIPTIONAL REGULATORY PROTEIN"/>
    <property type="match status" value="1"/>
</dbReference>
<dbReference type="AlphaFoldDB" id="A0A640VT77"/>